<dbReference type="SUPFAM" id="SSF103473">
    <property type="entry name" value="MFS general substrate transporter"/>
    <property type="match status" value="1"/>
</dbReference>
<feature type="transmembrane region" description="Helical" evidence="7">
    <location>
        <begin position="542"/>
        <end position="560"/>
    </location>
</feature>
<evidence type="ECO:0000256" key="3">
    <source>
        <dbReference type="ARBA" id="ARBA00022989"/>
    </source>
</evidence>
<dbReference type="InterPro" id="IPR036259">
    <property type="entry name" value="MFS_trans_sf"/>
</dbReference>
<dbReference type="InterPro" id="IPR011701">
    <property type="entry name" value="MFS"/>
</dbReference>
<dbReference type="PROSITE" id="PS50850">
    <property type="entry name" value="MFS"/>
    <property type="match status" value="1"/>
</dbReference>
<keyword evidence="10" id="KW-1185">Reference proteome</keyword>
<accession>A0A5C6JAZ8</accession>
<dbReference type="AlphaFoldDB" id="A0A5C6JAZ8"/>
<comment type="subcellular location">
    <subcellularLocation>
        <location evidence="1">Cell membrane</location>
        <topology evidence="1">Multi-pass membrane protein</topology>
    </subcellularLocation>
</comment>
<evidence type="ECO:0000313" key="10">
    <source>
        <dbReference type="Proteomes" id="UP000320481"/>
    </source>
</evidence>
<dbReference type="GO" id="GO:0046677">
    <property type="term" value="P:response to antibiotic"/>
    <property type="evidence" value="ECO:0007669"/>
    <property type="project" value="UniProtKB-KW"/>
</dbReference>
<feature type="transmembrane region" description="Helical" evidence="7">
    <location>
        <begin position="376"/>
        <end position="398"/>
    </location>
</feature>
<reference evidence="9" key="1">
    <citation type="journal article" date="2019" name="Microbiol. Resour. Announc.">
        <title>Draft Genomic Sequences of Streptomyces misionensis and Streptomyces albidoflavus, bacteria applied for phytopathogen biocontrol.</title>
        <authorList>
            <person name="Pylro V."/>
            <person name="Dias A."/>
            <person name="Andreote F."/>
            <person name="Varani A."/>
            <person name="Andreote C."/>
            <person name="Bernardo E."/>
            <person name="Martins T."/>
        </authorList>
    </citation>
    <scope>NUCLEOTIDE SEQUENCE [LARGE SCALE GENOMIC DNA]</scope>
    <source>
        <strain evidence="9">66</strain>
    </source>
</reference>
<feature type="compositionally biased region" description="Low complexity" evidence="6">
    <location>
        <begin position="30"/>
        <end position="50"/>
    </location>
</feature>
<dbReference type="InterPro" id="IPR020846">
    <property type="entry name" value="MFS_dom"/>
</dbReference>
<proteinExistence type="predicted"/>
<dbReference type="PRINTS" id="PR01036">
    <property type="entry name" value="TCRTETB"/>
</dbReference>
<feature type="transmembrane region" description="Helical" evidence="7">
    <location>
        <begin position="109"/>
        <end position="133"/>
    </location>
</feature>
<dbReference type="Pfam" id="PF07690">
    <property type="entry name" value="MFS_1"/>
    <property type="match status" value="1"/>
</dbReference>
<feature type="compositionally biased region" description="Pro residues" evidence="6">
    <location>
        <begin position="51"/>
        <end position="74"/>
    </location>
</feature>
<dbReference type="PANTHER" id="PTHR42718">
    <property type="entry name" value="MAJOR FACILITATOR SUPERFAMILY MULTIDRUG TRANSPORTER MFSC"/>
    <property type="match status" value="1"/>
</dbReference>
<dbReference type="GO" id="GO:0005886">
    <property type="term" value="C:plasma membrane"/>
    <property type="evidence" value="ECO:0007669"/>
    <property type="project" value="UniProtKB-SubCell"/>
</dbReference>
<dbReference type="Gene3D" id="1.20.1250.20">
    <property type="entry name" value="MFS general substrate transporter like domains"/>
    <property type="match status" value="1"/>
</dbReference>
<dbReference type="GO" id="GO:0022857">
    <property type="term" value="F:transmembrane transporter activity"/>
    <property type="evidence" value="ECO:0007669"/>
    <property type="project" value="InterPro"/>
</dbReference>
<feature type="transmembrane region" description="Helical" evidence="7">
    <location>
        <begin position="210"/>
        <end position="227"/>
    </location>
</feature>
<evidence type="ECO:0000256" key="4">
    <source>
        <dbReference type="ARBA" id="ARBA00023136"/>
    </source>
</evidence>
<feature type="compositionally biased region" description="Polar residues" evidence="6">
    <location>
        <begin position="82"/>
        <end position="91"/>
    </location>
</feature>
<feature type="transmembrane region" description="Helical" evidence="7">
    <location>
        <begin position="437"/>
        <end position="457"/>
    </location>
</feature>
<protein>
    <submittedName>
        <fullName evidence="9">MFS transporter</fullName>
    </submittedName>
</protein>
<feature type="region of interest" description="Disordered" evidence="6">
    <location>
        <begin position="1"/>
        <end position="103"/>
    </location>
</feature>
<feature type="transmembrane region" description="Helical" evidence="7">
    <location>
        <begin position="145"/>
        <end position="165"/>
    </location>
</feature>
<feature type="transmembrane region" description="Helical" evidence="7">
    <location>
        <begin position="329"/>
        <end position="348"/>
    </location>
</feature>
<organism evidence="9 10">
    <name type="scientific">Streptomyces misionensis</name>
    <dbReference type="NCBI Taxonomy" id="67331"/>
    <lineage>
        <taxon>Bacteria</taxon>
        <taxon>Bacillati</taxon>
        <taxon>Actinomycetota</taxon>
        <taxon>Actinomycetes</taxon>
        <taxon>Kitasatosporales</taxon>
        <taxon>Streptomycetaceae</taxon>
        <taxon>Streptomyces</taxon>
    </lineage>
</organism>
<sequence length="569" mass="57742">MSGLGSVASGCPGPLGEPLPAGVFSVADVTWPDTDAAPGTAADHPLGTSTPPRPPGSRPPATAPAVPRPRPRPAPCSREESMSTTDSTQRSVPAAGESGGGQLPDPKRWLALGMLLLATFMGMLDVFIVNVAAPSIQSSLGASFGQIQFVVAGYVLAYAVGLVTGGRIGDALGRRRVFLIGLIAFGATSLLCAVAPSAAALIAFRVVQGLAAALMLPQVLAILQVVFPQEERAKALGLYGATIGLGSIAGQIVGGALIKLDLAGWDWRSVFLVNVPVTVIAALGAAASVREVRGSSRARIDHLGVLLLAAALLLLLWPLVVGADNGWPTWGWGALAGAVMCFALFMLWERRIARVSGAGHALLPPRLFGHPGFAKGLPTALVFYSGNAGLFLILSYFLQDGLKLSPLASGVVFLPLGAAFALASLQGKKLVARRGSAVLGPAAVVMAAGLVLVRLPVGSGSAAHQAALVTPGLLLCGLGQGLIAPSLIGLVLGGVAPEDAGAASGGLLTATQIANALGYTVVGGIFNALRGDGSYGSAFRDTLWLLCALALAAGALLWWLRPRQQAAAN</sequence>
<dbReference type="CDD" id="cd17321">
    <property type="entry name" value="MFS_MMR_MDR_like"/>
    <property type="match status" value="1"/>
</dbReference>
<comment type="caution">
    <text evidence="9">The sequence shown here is derived from an EMBL/GenBank/DDBJ whole genome shotgun (WGS) entry which is preliminary data.</text>
</comment>
<dbReference type="PANTHER" id="PTHR42718:SF39">
    <property type="entry name" value="ACTINORHODIN TRANSPORTER-RELATED"/>
    <property type="match status" value="1"/>
</dbReference>
<feature type="transmembrane region" description="Helical" evidence="7">
    <location>
        <begin position="302"/>
        <end position="323"/>
    </location>
</feature>
<gene>
    <name evidence="9" type="ORF">FRZ03_24875</name>
</gene>
<feature type="transmembrane region" description="Helical" evidence="7">
    <location>
        <begin position="236"/>
        <end position="258"/>
    </location>
</feature>
<feature type="transmembrane region" description="Helical" evidence="7">
    <location>
        <begin position="270"/>
        <end position="290"/>
    </location>
</feature>
<dbReference type="Gene3D" id="1.20.1720.10">
    <property type="entry name" value="Multidrug resistance protein D"/>
    <property type="match status" value="1"/>
</dbReference>
<evidence type="ECO:0000256" key="1">
    <source>
        <dbReference type="ARBA" id="ARBA00004651"/>
    </source>
</evidence>
<name>A0A5C6JAZ8_9ACTN</name>
<keyword evidence="2 7" id="KW-0812">Transmembrane</keyword>
<keyword evidence="4 7" id="KW-0472">Membrane</keyword>
<evidence type="ECO:0000256" key="5">
    <source>
        <dbReference type="ARBA" id="ARBA00023251"/>
    </source>
</evidence>
<evidence type="ECO:0000256" key="2">
    <source>
        <dbReference type="ARBA" id="ARBA00022692"/>
    </source>
</evidence>
<evidence type="ECO:0000256" key="7">
    <source>
        <dbReference type="SAM" id="Phobius"/>
    </source>
</evidence>
<evidence type="ECO:0000313" key="9">
    <source>
        <dbReference type="EMBL" id="TWV37723.1"/>
    </source>
</evidence>
<keyword evidence="5" id="KW-0046">Antibiotic resistance</keyword>
<dbReference type="Proteomes" id="UP000320481">
    <property type="component" value="Unassembled WGS sequence"/>
</dbReference>
<evidence type="ECO:0000259" key="8">
    <source>
        <dbReference type="PROSITE" id="PS50850"/>
    </source>
</evidence>
<evidence type="ECO:0000256" key="6">
    <source>
        <dbReference type="SAM" id="MobiDB-lite"/>
    </source>
</evidence>
<feature type="transmembrane region" description="Helical" evidence="7">
    <location>
        <begin position="507"/>
        <end position="530"/>
    </location>
</feature>
<dbReference type="EMBL" id="VOGW01000145">
    <property type="protein sequence ID" value="TWV37723.1"/>
    <property type="molecule type" value="Genomic_DNA"/>
</dbReference>
<keyword evidence="3 7" id="KW-1133">Transmembrane helix</keyword>
<feature type="transmembrane region" description="Helical" evidence="7">
    <location>
        <begin position="469"/>
        <end position="495"/>
    </location>
</feature>
<feature type="transmembrane region" description="Helical" evidence="7">
    <location>
        <begin position="404"/>
        <end position="425"/>
    </location>
</feature>
<feature type="transmembrane region" description="Helical" evidence="7">
    <location>
        <begin position="177"/>
        <end position="204"/>
    </location>
</feature>
<feature type="domain" description="Major facilitator superfamily (MFS) profile" evidence="8">
    <location>
        <begin position="111"/>
        <end position="565"/>
    </location>
</feature>